<reference evidence="1 2" key="1">
    <citation type="submission" date="2012-02" db="EMBL/GenBank/DDBJ databases">
        <title>Complete genome sequence of Actinoplanes missouriensis 431 (= NBRC 102363).</title>
        <authorList>
            <person name="Ohnishi Y."/>
            <person name="Ishikawa J."/>
            <person name="Sekine M."/>
            <person name="Hosoyama A."/>
            <person name="Harada T."/>
            <person name="Narita H."/>
            <person name="Hata T."/>
            <person name="Konno Y."/>
            <person name="Tutikane K."/>
            <person name="Fujita N."/>
            <person name="Horinouchi S."/>
            <person name="Hayakawa M."/>
        </authorList>
    </citation>
    <scope>NUCLEOTIDE SEQUENCE [LARGE SCALE GENOMIC DNA]</scope>
    <source>
        <strain evidence="2">ATCC 14538 / DSM 43046 / CBS 188.64 / JCM 3121 / NBRC 102363 / NCIMB 12654 / NRRL B-3342 / UNCC 431</strain>
    </source>
</reference>
<organism evidence="1 2">
    <name type="scientific">Actinoplanes missouriensis (strain ATCC 14538 / DSM 43046 / CBS 188.64 / JCM 3121 / NBRC 102363 / NCIMB 12654 / NRRL B-3342 / UNCC 431)</name>
    <dbReference type="NCBI Taxonomy" id="512565"/>
    <lineage>
        <taxon>Bacteria</taxon>
        <taxon>Bacillati</taxon>
        <taxon>Actinomycetota</taxon>
        <taxon>Actinomycetes</taxon>
        <taxon>Micromonosporales</taxon>
        <taxon>Micromonosporaceae</taxon>
        <taxon>Actinoplanes</taxon>
    </lineage>
</organism>
<keyword evidence="2" id="KW-1185">Reference proteome</keyword>
<dbReference type="STRING" id="512565.AMIS_28870"/>
<gene>
    <name evidence="1" type="ordered locus">AMIS_28870</name>
</gene>
<name>I0H520_ACTM4</name>
<dbReference type="PATRIC" id="fig|512565.3.peg.2888"/>
<proteinExistence type="predicted"/>
<dbReference type="AlphaFoldDB" id="I0H520"/>
<accession>I0H520</accession>
<evidence type="ECO:0000313" key="2">
    <source>
        <dbReference type="Proteomes" id="UP000007882"/>
    </source>
</evidence>
<protein>
    <submittedName>
        <fullName evidence="1">Uncharacterized protein</fullName>
    </submittedName>
</protein>
<dbReference type="HOGENOM" id="CLU_1340872_0_0_11"/>
<dbReference type="Proteomes" id="UP000007882">
    <property type="component" value="Chromosome"/>
</dbReference>
<sequence length="204" mass="21803">MRENRSRGPGLPMLAAVTEQADRFALTTGRDGRILLSLVLRSHPWATATDYPRARRYWACAPGPRPRWLGGGSGSGYGRDDARHAEDAHAVAVAYVPGVSCSGCGDRRWRPVDREAVGRYVYGGVTGTCLTCREVPAEPAPPESRPPLVAEAFVGAPITVDAQPRDVIVRTAAAPGTDMVLRRASAAVVTAGRLPGVHRYLGHL</sequence>
<evidence type="ECO:0000313" key="1">
    <source>
        <dbReference type="EMBL" id="BAL88107.1"/>
    </source>
</evidence>
<dbReference type="EMBL" id="AP012319">
    <property type="protein sequence ID" value="BAL88107.1"/>
    <property type="molecule type" value="Genomic_DNA"/>
</dbReference>
<dbReference type="KEGG" id="ams:AMIS_28870"/>